<proteinExistence type="predicted"/>
<comment type="caution">
    <text evidence="2">The sequence shown here is derived from an EMBL/GenBank/DDBJ whole genome shotgun (WGS) entry which is preliminary data.</text>
</comment>
<protein>
    <submittedName>
        <fullName evidence="2">Uncharacterized protein</fullName>
    </submittedName>
</protein>
<dbReference type="SUPFAM" id="SSF69318">
    <property type="entry name" value="Integrin alpha N-terminal domain"/>
    <property type="match status" value="4"/>
</dbReference>
<feature type="non-terminal residue" evidence="2">
    <location>
        <position position="1"/>
    </location>
</feature>
<dbReference type="InterPro" id="IPR028994">
    <property type="entry name" value="Integrin_alpha_N"/>
</dbReference>
<evidence type="ECO:0000256" key="1">
    <source>
        <dbReference type="ARBA" id="ARBA00022729"/>
    </source>
</evidence>
<dbReference type="PANTHER" id="PTHR44103">
    <property type="entry name" value="PROPROTEIN CONVERTASE P"/>
    <property type="match status" value="1"/>
</dbReference>
<accession>A0A815MHP2</accession>
<reference evidence="2" key="1">
    <citation type="submission" date="2021-02" db="EMBL/GenBank/DDBJ databases">
        <authorList>
            <person name="Nowell W R."/>
        </authorList>
    </citation>
    <scope>NUCLEOTIDE SEQUENCE</scope>
</reference>
<evidence type="ECO:0000313" key="2">
    <source>
        <dbReference type="EMBL" id="CAF1424753.1"/>
    </source>
</evidence>
<dbReference type="Proteomes" id="UP000663889">
    <property type="component" value="Unassembled WGS sequence"/>
</dbReference>
<sequence length="1265" mass="136949">MDVVVATSGIDKIVIFLLYNNATSTRVKLYSTGAQSLPSSIVVDDFNNDNCLDIAVANYGAHNIEIFFGYGNGTFFNSKVLSTGSSRPLFINVGDFNNDNQSDIIIANYDTDSVSIFLGYDNGSFQNQKSYFTGYDSSPRSLAVGDFNKDNHLDIAIANYGTNNIGILFGYSNGSFSSSQIYTTNQNSNPISIAIGDFNNDNNLDIVVANYGIGNVGVFLNYNNGTFTPQITYSIGTNSRLQHVTVGDINNDNALDIIIVDSNNDQIHVFPGYGNGTFATISTYDVVSGSRPFAAVVADFNNDNQSDIVVITHETNQLLLLVGCSIRPSARQRNYLVKPSAHSSTVAIADFNNDTQLDIVVNGYEGSGVRIMFDYNNGTFAKEMSYSTGNNSYPQHICVSDLNNDNRIDIVTANLGSDSVGVLLGYGDGNFTTVTTYSAGVGSADFNSDNRLDIVVANSRTNNMWVLFGIDNGTFGRQRTYSTGSESLPYFVAVADFNHDNQLDIAMTYFRNDKVVIFFGHGNGDFELVRTYFVGTGSHPYGFAIADFNNDKQLEIVVTLWGNGYVAILTEYYAADFAKQIMYFMGYAPQSYSLAAGDFNRDNRSDIVIANSGINTIEIRIGLGNSTFDTQIMYSISTGLFPRYVNTADIDNDNNLDIVTVNSGSDSVSVNLGYGNGSFKVSTMYSTGVGSHPCSVVFGDLNNDNRLDLIIANEGTDNIAVFIGYNYSTFHNQKAYKAIGNLGPREAVVGDFNNDSYSDVAVVFYTTNNIGIFLGDGNGSFNVFLNYSTTIGSTPYSLVVDDINKDDRLDVIVANSGTDNVGIFLGYGNGNFAGMMTFPTGIGSRPCSVAVADFNDDGRLDIVVINIGTNNIGFLYGYGNGSFATILIYQTGDNYFPTAVRIGDFNNDNRIDIAVVNTNANNIGILLGYGNGNFTKQVIYSTRHGTRPYWVAFGDFNNDYEIDMVTANHHDNSISIFLGQGNGSFGDVKTYPTGDGSMPMYVNVGDFNNDHKLDIIVVNYGTNQIVVHFGLGDGTFLWGDLYSTDIGSQPNTLAIGDFNKDGRLDIVVSNPGSDTIGLFLGYDSKPFANVKLGRTGNGSRPHSVAIGDFNNDGISDIAIANYGNNNVGIYLGLDNAFSDNMLIYSTGVDSGPYFVAVEDLNNDNHSDIVVANFKSDNIAILLGYGNATFAPAVTYLTGDRSHPFAVAIADFDNDNVLDIAVANSGTSTVLLLYGNGNGSFRNEESYQLGYDYRPYSIAVTDLNQD</sequence>
<dbReference type="Pfam" id="PF13517">
    <property type="entry name" value="FG-GAP_3"/>
    <property type="match status" value="10"/>
</dbReference>
<keyword evidence="1" id="KW-0732">Signal</keyword>
<gene>
    <name evidence="2" type="ORF">SEV965_LOCUS32455</name>
</gene>
<organism evidence="2 3">
    <name type="scientific">Rotaria sordida</name>
    <dbReference type="NCBI Taxonomy" id="392033"/>
    <lineage>
        <taxon>Eukaryota</taxon>
        <taxon>Metazoa</taxon>
        <taxon>Spiralia</taxon>
        <taxon>Gnathifera</taxon>
        <taxon>Rotifera</taxon>
        <taxon>Eurotatoria</taxon>
        <taxon>Bdelloidea</taxon>
        <taxon>Philodinida</taxon>
        <taxon>Philodinidae</taxon>
        <taxon>Rotaria</taxon>
    </lineage>
</organism>
<evidence type="ECO:0000313" key="3">
    <source>
        <dbReference type="Proteomes" id="UP000663889"/>
    </source>
</evidence>
<name>A0A815MHP2_9BILA</name>
<dbReference type="Gene3D" id="2.30.30.100">
    <property type="match status" value="8"/>
</dbReference>
<dbReference type="InterPro" id="IPR013517">
    <property type="entry name" value="FG-GAP"/>
</dbReference>
<dbReference type="EMBL" id="CAJNOU010004061">
    <property type="protein sequence ID" value="CAF1424753.1"/>
    <property type="molecule type" value="Genomic_DNA"/>
</dbReference>
<dbReference type="Gene3D" id="2.130.10.130">
    <property type="entry name" value="Integrin alpha, N-terminal"/>
    <property type="match status" value="4"/>
</dbReference>
<dbReference type="PANTHER" id="PTHR44103:SF1">
    <property type="entry name" value="PROPROTEIN CONVERTASE P"/>
    <property type="match status" value="1"/>
</dbReference>
<dbReference type="AlphaFoldDB" id="A0A815MHP2"/>